<dbReference type="PANTHER" id="PTHR11439">
    <property type="entry name" value="GAG-POL-RELATED RETROTRANSPOSON"/>
    <property type="match status" value="1"/>
</dbReference>
<comment type="caution">
    <text evidence="1">The sequence shown here is derived from an EMBL/GenBank/DDBJ whole genome shotgun (WGS) entry which is preliminary data.</text>
</comment>
<accession>A0AAV1TUP3</accession>
<evidence type="ECO:0000313" key="2">
    <source>
        <dbReference type="Proteomes" id="UP001162060"/>
    </source>
</evidence>
<evidence type="ECO:0000313" key="1">
    <source>
        <dbReference type="EMBL" id="CAK7926121.1"/>
    </source>
</evidence>
<protein>
    <recommendedName>
        <fullName evidence="3">Polyprotein</fullName>
    </recommendedName>
</protein>
<organism evidence="1 2">
    <name type="scientific">Peronospora matthiolae</name>
    <dbReference type="NCBI Taxonomy" id="2874970"/>
    <lineage>
        <taxon>Eukaryota</taxon>
        <taxon>Sar</taxon>
        <taxon>Stramenopiles</taxon>
        <taxon>Oomycota</taxon>
        <taxon>Peronosporomycetes</taxon>
        <taxon>Peronosporales</taxon>
        <taxon>Peronosporaceae</taxon>
        <taxon>Peronospora</taxon>
    </lineage>
</organism>
<dbReference type="Proteomes" id="UP001162060">
    <property type="component" value="Unassembled WGS sequence"/>
</dbReference>
<evidence type="ECO:0008006" key="3">
    <source>
        <dbReference type="Google" id="ProtNLM"/>
    </source>
</evidence>
<dbReference type="PANTHER" id="PTHR11439:SF440">
    <property type="entry name" value="INTEGRASE CATALYTIC DOMAIN-CONTAINING PROTEIN"/>
    <property type="match status" value="1"/>
</dbReference>
<sequence>MTGGIILLNGMAISWSARKQGGVSLSTMEAEFVAASEIARELLGVREILCEIRMALELPMLMHVDNQAAIRQLEGEASSLKANHIDVRVKFVCDFARCRIVRAQYVRS</sequence>
<dbReference type="CDD" id="cd09272">
    <property type="entry name" value="RNase_HI_RT_Ty1"/>
    <property type="match status" value="1"/>
</dbReference>
<dbReference type="EMBL" id="CAKLBY020000097">
    <property type="protein sequence ID" value="CAK7926121.1"/>
    <property type="molecule type" value="Genomic_DNA"/>
</dbReference>
<proteinExistence type="predicted"/>
<dbReference type="AlphaFoldDB" id="A0AAV1TUP3"/>
<reference evidence="1" key="1">
    <citation type="submission" date="2024-01" db="EMBL/GenBank/DDBJ databases">
        <authorList>
            <person name="Webb A."/>
        </authorList>
    </citation>
    <scope>NUCLEOTIDE SEQUENCE</scope>
    <source>
        <strain evidence="1">Pm1</strain>
    </source>
</reference>
<name>A0AAV1TUP3_9STRA</name>
<gene>
    <name evidence="1" type="ORF">PM001_LOCUS11271</name>
</gene>